<dbReference type="GO" id="GO:0005737">
    <property type="term" value="C:cytoplasm"/>
    <property type="evidence" value="ECO:0007669"/>
    <property type="project" value="TreeGrafter"/>
</dbReference>
<dbReference type="CDD" id="cd00564">
    <property type="entry name" value="TMP_TenI"/>
    <property type="match status" value="1"/>
</dbReference>
<gene>
    <name evidence="4" type="ORF">J2S13_001916</name>
</gene>
<evidence type="ECO:0000256" key="1">
    <source>
        <dbReference type="ARBA" id="ARBA00004948"/>
    </source>
</evidence>
<organism evidence="4 5">
    <name type="scientific">Oikeobacillus pervagus</name>
    <dbReference type="NCBI Taxonomy" id="1325931"/>
    <lineage>
        <taxon>Bacteria</taxon>
        <taxon>Bacillati</taxon>
        <taxon>Bacillota</taxon>
        <taxon>Bacilli</taxon>
        <taxon>Bacillales</taxon>
        <taxon>Bacillaceae</taxon>
        <taxon>Oikeobacillus</taxon>
    </lineage>
</organism>
<dbReference type="EMBL" id="JAUSUC010000021">
    <property type="protein sequence ID" value="MDQ0215498.1"/>
    <property type="molecule type" value="Genomic_DNA"/>
</dbReference>
<keyword evidence="4" id="KW-0413">Isomerase</keyword>
<dbReference type="GO" id="GO:0009228">
    <property type="term" value="P:thiamine biosynthetic process"/>
    <property type="evidence" value="ECO:0007669"/>
    <property type="project" value="UniProtKB-KW"/>
</dbReference>
<accession>A0AAJ1SZ61</accession>
<proteinExistence type="predicted"/>
<feature type="domain" description="Thiamine phosphate synthase/TenI" evidence="3">
    <location>
        <begin position="19"/>
        <end position="180"/>
    </location>
</feature>
<comment type="caution">
    <text evidence="4">The sequence shown here is derived from an EMBL/GenBank/DDBJ whole genome shotgun (WGS) entry which is preliminary data.</text>
</comment>
<evidence type="ECO:0000313" key="4">
    <source>
        <dbReference type="EMBL" id="MDQ0215498.1"/>
    </source>
</evidence>
<keyword evidence="5" id="KW-1185">Reference proteome</keyword>
<dbReference type="InterPro" id="IPR013785">
    <property type="entry name" value="Aldolase_TIM"/>
</dbReference>
<dbReference type="InterPro" id="IPR036206">
    <property type="entry name" value="ThiamineP_synth_sf"/>
</dbReference>
<dbReference type="InterPro" id="IPR022998">
    <property type="entry name" value="ThiamineP_synth_TenI"/>
</dbReference>
<dbReference type="Proteomes" id="UP001237207">
    <property type="component" value="Unassembled WGS sequence"/>
</dbReference>
<evidence type="ECO:0000259" key="3">
    <source>
        <dbReference type="Pfam" id="PF02581"/>
    </source>
</evidence>
<dbReference type="SUPFAM" id="SSF51391">
    <property type="entry name" value="Thiamin phosphate synthase"/>
    <property type="match status" value="1"/>
</dbReference>
<name>A0AAJ1SZ61_9BACI</name>
<dbReference type="GO" id="GO:0004789">
    <property type="term" value="F:thiamine-phosphate diphosphorylase activity"/>
    <property type="evidence" value="ECO:0007669"/>
    <property type="project" value="TreeGrafter"/>
</dbReference>
<comment type="pathway">
    <text evidence="1">Cofactor biosynthesis; thiamine diphosphate biosynthesis.</text>
</comment>
<dbReference type="EC" id="5.3.99.10" evidence="4"/>
<dbReference type="RefSeq" id="WP_307257505.1">
    <property type="nucleotide sequence ID" value="NZ_JAUSUC010000021.1"/>
</dbReference>
<sequence length="201" mass="22767">MYKIHAITNDCLPFDRLVQIILDIQSEVDLIQIREKRLTEQELMKLVQYLIKSGVCKEKLVINTHYEIAVNYGLAGVHLPENSRHATAIKKAYPHLIVGRSIHSLSSAIQAEEDHVDYMFFGHIFPTASKKNVAARGVESLREIVQHVHTPVIAIGGITPQNVERVIRTNACGIAIMSGIFNEPNWKSKIRQYQLYGRKGE</sequence>
<dbReference type="GO" id="GO:0016853">
    <property type="term" value="F:isomerase activity"/>
    <property type="evidence" value="ECO:0007669"/>
    <property type="project" value="UniProtKB-KW"/>
</dbReference>
<dbReference type="PANTHER" id="PTHR20857:SF22">
    <property type="entry name" value="THIAZOLE TAUTOMERASE"/>
    <property type="match status" value="1"/>
</dbReference>
<evidence type="ECO:0000256" key="2">
    <source>
        <dbReference type="ARBA" id="ARBA00022977"/>
    </source>
</evidence>
<dbReference type="AlphaFoldDB" id="A0AAJ1SZ61"/>
<evidence type="ECO:0000313" key="5">
    <source>
        <dbReference type="Proteomes" id="UP001237207"/>
    </source>
</evidence>
<dbReference type="Gene3D" id="3.20.20.70">
    <property type="entry name" value="Aldolase class I"/>
    <property type="match status" value="1"/>
</dbReference>
<dbReference type="Pfam" id="PF02581">
    <property type="entry name" value="TMP-TENI"/>
    <property type="match status" value="1"/>
</dbReference>
<dbReference type="PANTHER" id="PTHR20857">
    <property type="entry name" value="THIAMINE-PHOSPHATE PYROPHOSPHORYLASE"/>
    <property type="match status" value="1"/>
</dbReference>
<keyword evidence="2" id="KW-0784">Thiamine biosynthesis</keyword>
<protein>
    <submittedName>
        <fullName evidence="4">Thiazole tautomerase (Transcriptional regulator TenI)</fullName>
        <ecNumber evidence="4">5.3.99.10</ecNumber>
    </submittedName>
</protein>
<reference evidence="4" key="1">
    <citation type="submission" date="2023-07" db="EMBL/GenBank/DDBJ databases">
        <title>Genomic Encyclopedia of Type Strains, Phase IV (KMG-IV): sequencing the most valuable type-strain genomes for metagenomic binning, comparative biology and taxonomic classification.</title>
        <authorList>
            <person name="Goeker M."/>
        </authorList>
    </citation>
    <scope>NUCLEOTIDE SEQUENCE</scope>
    <source>
        <strain evidence="4">DSM 23947</strain>
    </source>
</reference>